<dbReference type="GO" id="GO:0010038">
    <property type="term" value="P:response to metal ion"/>
    <property type="evidence" value="ECO:0007669"/>
    <property type="project" value="InterPro"/>
</dbReference>
<reference evidence="2" key="1">
    <citation type="submission" date="2019-08" db="EMBL/GenBank/DDBJ databases">
        <authorList>
            <person name="Amaro Estrada I."/>
            <person name="Quiroz Castaneda R.E."/>
            <person name="Martinez Ocampo F."/>
            <person name="Rodriguez Camarillo S.D."/>
        </authorList>
    </citation>
    <scope>NUCLEOTIDE SEQUENCE</scope>
    <source>
        <strain evidence="2">MEX-30-184-02</strain>
    </source>
</reference>
<evidence type="ECO:0000313" key="2">
    <source>
        <dbReference type="EMBL" id="KAB0452810.1"/>
    </source>
</evidence>
<dbReference type="PANTHER" id="PTHR23419">
    <property type="entry name" value="DIVALENT CATION TOLERANCE CUTA-RELATED"/>
    <property type="match status" value="1"/>
</dbReference>
<comment type="caution">
    <text evidence="2">The sequence shown here is derived from an EMBL/GenBank/DDBJ whole genome shotgun (WGS) entry which is preliminary data.</text>
</comment>
<dbReference type="SUPFAM" id="SSF54913">
    <property type="entry name" value="GlnB-like"/>
    <property type="match status" value="1"/>
</dbReference>
<name>A0A643CMB7_ANAMA</name>
<proteinExistence type="inferred from homology"/>
<sequence length="118" mass="13106">MEDGLSVVYATFPDYDTAYKIGSSLLRDGVVACVNIFCNVTSMYMWDEEMHTGEECVAVMKTVKSLGEEAINRILEQHPYDIPALFSVDAERCSPAFLEWVALRTGAAVPPEKPIDKP</sequence>
<evidence type="ECO:0000256" key="1">
    <source>
        <dbReference type="ARBA" id="ARBA00010169"/>
    </source>
</evidence>
<dbReference type="InterPro" id="IPR011322">
    <property type="entry name" value="N-reg_PII-like_a/b"/>
</dbReference>
<dbReference type="AlphaFoldDB" id="A0A643CMB7"/>
<dbReference type="RefSeq" id="WP_010264156.1">
    <property type="nucleotide sequence ID" value="NZ_CP023730.1"/>
</dbReference>
<gene>
    <name evidence="2" type="ORF">FY207_00300</name>
</gene>
<dbReference type="EMBL" id="VTCY01000001">
    <property type="protein sequence ID" value="KAB0452810.1"/>
    <property type="molecule type" value="Genomic_DNA"/>
</dbReference>
<accession>A0A643CMB7</accession>
<dbReference type="PANTHER" id="PTHR23419:SF8">
    <property type="entry name" value="FI09726P"/>
    <property type="match status" value="1"/>
</dbReference>
<dbReference type="OMA" id="VYTTFPD"/>
<dbReference type="InterPro" id="IPR015867">
    <property type="entry name" value="N-reg_PII/ATP_PRibTrfase_C"/>
</dbReference>
<dbReference type="GO" id="GO:0005507">
    <property type="term" value="F:copper ion binding"/>
    <property type="evidence" value="ECO:0007669"/>
    <property type="project" value="TreeGrafter"/>
</dbReference>
<dbReference type="Gene3D" id="3.30.70.120">
    <property type="match status" value="1"/>
</dbReference>
<organism evidence="2">
    <name type="scientific">Anaplasma marginale</name>
    <dbReference type="NCBI Taxonomy" id="770"/>
    <lineage>
        <taxon>Bacteria</taxon>
        <taxon>Pseudomonadati</taxon>
        <taxon>Pseudomonadota</taxon>
        <taxon>Alphaproteobacteria</taxon>
        <taxon>Rickettsiales</taxon>
        <taxon>Anaplasmataceae</taxon>
        <taxon>Anaplasma</taxon>
    </lineage>
</organism>
<protein>
    <submittedName>
        <fullName evidence="2">Divalent-cation tolerance protein CutA</fullName>
    </submittedName>
</protein>
<dbReference type="Pfam" id="PF03091">
    <property type="entry name" value="CutA1"/>
    <property type="match status" value="1"/>
</dbReference>
<comment type="similarity">
    <text evidence="1">Belongs to the CutA family.</text>
</comment>
<dbReference type="InterPro" id="IPR004323">
    <property type="entry name" value="Ion_tolerance_CutA"/>
</dbReference>
<dbReference type="GeneID" id="7398471"/>